<dbReference type="PANTHER" id="PTHR10887:SF495">
    <property type="entry name" value="HELICASE SENATAXIN ISOFORM X1-RELATED"/>
    <property type="match status" value="1"/>
</dbReference>
<dbReference type="RefSeq" id="WP_100688328.1">
    <property type="nucleotide sequence ID" value="NZ_JBHTBD010000004.1"/>
</dbReference>
<dbReference type="InterPro" id="IPR045055">
    <property type="entry name" value="DNA2/NAM7-like"/>
</dbReference>
<dbReference type="CDD" id="cd18808">
    <property type="entry name" value="SF1_C_Upf1"/>
    <property type="match status" value="1"/>
</dbReference>
<feature type="region of interest" description="Disordered" evidence="1">
    <location>
        <begin position="886"/>
        <end position="929"/>
    </location>
</feature>
<dbReference type="Gene3D" id="1.10.510.10">
    <property type="entry name" value="Transferase(Phosphotransferase) domain 1"/>
    <property type="match status" value="2"/>
</dbReference>
<dbReference type="Pfam" id="PF13086">
    <property type="entry name" value="AAA_11"/>
    <property type="match status" value="1"/>
</dbReference>
<evidence type="ECO:0000313" key="3">
    <source>
        <dbReference type="EMBL" id="MFC7295328.1"/>
    </source>
</evidence>
<comment type="caution">
    <text evidence="3">The sequence shown here is derived from an EMBL/GenBank/DDBJ whole genome shotgun (WGS) entry which is preliminary data.</text>
</comment>
<dbReference type="PROSITE" id="PS50011">
    <property type="entry name" value="PROTEIN_KINASE_DOM"/>
    <property type="match status" value="1"/>
</dbReference>
<dbReference type="InterPro" id="IPR011528">
    <property type="entry name" value="NERD"/>
</dbReference>
<dbReference type="EMBL" id="JBHTBD010000004">
    <property type="protein sequence ID" value="MFC7295328.1"/>
    <property type="molecule type" value="Genomic_DNA"/>
</dbReference>
<dbReference type="InterPro" id="IPR041679">
    <property type="entry name" value="DNA2/NAM7-like_C"/>
</dbReference>
<feature type="compositionally biased region" description="Basic and acidic residues" evidence="1">
    <location>
        <begin position="914"/>
        <end position="929"/>
    </location>
</feature>
<keyword evidence="4" id="KW-1185">Reference proteome</keyword>
<dbReference type="InterPro" id="IPR041677">
    <property type="entry name" value="DNA2/NAM7_AAA_11"/>
</dbReference>
<protein>
    <submittedName>
        <fullName evidence="3">AAA domain-containing protein</fullName>
    </submittedName>
</protein>
<dbReference type="InterPro" id="IPR047187">
    <property type="entry name" value="SF1_C_Upf1"/>
</dbReference>
<dbReference type="Gene3D" id="3.40.50.300">
    <property type="entry name" value="P-loop containing nucleotide triphosphate hydrolases"/>
    <property type="match status" value="2"/>
</dbReference>
<evidence type="ECO:0000256" key="1">
    <source>
        <dbReference type="SAM" id="MobiDB-lite"/>
    </source>
</evidence>
<dbReference type="InterPro" id="IPR000719">
    <property type="entry name" value="Prot_kinase_dom"/>
</dbReference>
<dbReference type="PANTHER" id="PTHR10887">
    <property type="entry name" value="DNA2/NAM7 HELICASE FAMILY"/>
    <property type="match status" value="1"/>
</dbReference>
<dbReference type="InterPro" id="IPR027417">
    <property type="entry name" value="P-loop_NTPase"/>
</dbReference>
<dbReference type="Pfam" id="PF13087">
    <property type="entry name" value="AAA_12"/>
    <property type="match status" value="1"/>
</dbReference>
<name>A0ABW2IWG5_9GAMM</name>
<dbReference type="SUPFAM" id="SSF56112">
    <property type="entry name" value="Protein kinase-like (PK-like)"/>
    <property type="match status" value="2"/>
</dbReference>
<dbReference type="SUPFAM" id="SSF52540">
    <property type="entry name" value="P-loop containing nucleoside triphosphate hydrolases"/>
    <property type="match status" value="1"/>
</dbReference>
<organism evidence="3 4">
    <name type="scientific">Marinobacter aromaticivorans</name>
    <dbReference type="NCBI Taxonomy" id="1494078"/>
    <lineage>
        <taxon>Bacteria</taxon>
        <taxon>Pseudomonadati</taxon>
        <taxon>Pseudomonadota</taxon>
        <taxon>Gammaproteobacteria</taxon>
        <taxon>Pseudomonadales</taxon>
        <taxon>Marinobacteraceae</taxon>
        <taxon>Marinobacter</taxon>
    </lineage>
</organism>
<reference evidence="4" key="1">
    <citation type="journal article" date="2019" name="Int. J. Syst. Evol. Microbiol.">
        <title>The Global Catalogue of Microorganisms (GCM) 10K type strain sequencing project: providing services to taxonomists for standard genome sequencing and annotation.</title>
        <authorList>
            <consortium name="The Broad Institute Genomics Platform"/>
            <consortium name="The Broad Institute Genome Sequencing Center for Infectious Disease"/>
            <person name="Wu L."/>
            <person name="Ma J."/>
        </authorList>
    </citation>
    <scope>NUCLEOTIDE SEQUENCE [LARGE SCALE GENOMIC DNA]</scope>
    <source>
        <strain evidence="4">CCUG 60559</strain>
    </source>
</reference>
<dbReference type="Pfam" id="PF08378">
    <property type="entry name" value="NERD"/>
    <property type="match status" value="1"/>
</dbReference>
<dbReference type="InterPro" id="IPR011009">
    <property type="entry name" value="Kinase-like_dom_sf"/>
</dbReference>
<proteinExistence type="predicted"/>
<feature type="domain" description="Protein kinase" evidence="2">
    <location>
        <begin position="230"/>
        <end position="539"/>
    </location>
</feature>
<dbReference type="Proteomes" id="UP001596506">
    <property type="component" value="Unassembled WGS sequence"/>
</dbReference>
<dbReference type="SMART" id="SM00487">
    <property type="entry name" value="DEXDc"/>
    <property type="match status" value="1"/>
</dbReference>
<dbReference type="InterPro" id="IPR014001">
    <property type="entry name" value="Helicase_ATP-bd"/>
</dbReference>
<accession>A0ABW2IWG5</accession>
<gene>
    <name evidence="3" type="ORF">ACFQQA_11385</name>
</gene>
<sequence length="1686" mass="191633">MEVKLWDGGLLIHELNAISKMEAAFDEKSAPPSMAERKSRQNQTAIGQQLSSLVGNKLQSGMWPWKGYAGFRFSDSKGKDGEFDLVIITHKNILIVELKHWHGTITSSGDRWLQNGSDRGRSPVSTTRNKFFLLKNKIGRIRHQLPGKKVPRIEYRVVMSGNCDFSGISDNEKDFVLSLDDFLKLADEKRFNKTFRPHPDQQGLNDYFEIFDRLFDESNVQERDLVVDGYRAKEKIFSHPMGAYTEYEAVNDQNKSDRGLLRLWDFNKLSGNQPKTPEGRYRIISREQEVLTQIRLAEPELYKNCLRPMSNPSQDDMTRQFCERFELPTGHLRFNAFINSHVVGYSIQERLNVGKVLVSQFARMHGAKVAHRDVGDHSVWLSPSNAITLSNFIAAYYQPAGTVGEQRKELSIGAIELPEDIGSNIELATPFTRDVFALGILLWHLVKAQNIPHKADSSLLEKVVGDLQHCEDWYAPVILRAIQKIPSERYADAGSFLGALNEGQPSNAEVFEFDDSTLDRFRQPTLRVERAYPMEEEYVDSPLKEVYRSGSNVVKTWPGFDLGGDDLGAGPRLLAFLTTVERLQKLKLGFMPKIDEFGLAKRDEPFVVSQWIEGVHWSELTDLDQDVRFQVIERLCDHISFLHEQDIAHGDLHPDNVKVVLPAVPEESPFIYLLDFPDLAIDSDETKNSRYSPAWEHASPYERDNFAVMRMSSELLGMEWDVARDDDLQSLRDLINLEQESQAGFISLDRFIDAIQREREPKVQRTTISIKTSRVSGPLTILPDNGELLVTVEPDRKRPRMLTVKFSGIGGNFLCTYDPSEHKFGRVLFLNKQDEIWGRDRNSAQYRIDCTLELTQNGHDDCSGLNQFFADNGDFLALVDDVQQSSIEKQTREEDSAATEPGVKTTEAENQDLSQEHEEEPREASHKVRKRDIPVNRLWKTIIDTETEGLPSIEVSDEPAPTRDHSSIRIPYSSEGAVLESFDKDDEVRLVRKKDDKTSYLGYVDVRKSSGKEIVVENTARTRSVKPDETLYLMSTQNKTSLDRRKRAVTRVLDQLSVIPDLTAYFEENSDRVPVKLSEEPSDKDFELYQREDRETGKVIGLNTAQKEAFKKLITYGPVGLLQGPPGTGKTEFIAAFCHYLVSRENVSNILLVSQSHEAVNTAVERIRSHCRKLDTDLDVVRFSNSDQAVSDGLKDVYSSALVNQRKALFEAEQTHRLTSLARSLQVNPDFIEKLLIVEKRIRHPINEIERLDKDLESTELDSKMQRDMKTEREAYRSILSGALEELFSKPLPEEGGYQKLLLELHESVCNEFGARPHELRRCLSLIRVSEEMLERLESKSSNYDEFLVRSRTLVCGTCVGMGQSHLALNKTPFDWVIIDEAARSSSSELAVAMQVGKRILLVGDHRQLPPTYQDDHKLGIAREFGVPPKSDELDFIMRSDFERSFESSYGKRIGATLTMQYRMNKAIGGLVSAVFYGGRLETGDRRIPECFSRAPSPIKSEVTWLDTGVLGEKAYSKGDKSKFNETEADEIISLLKTIESDDVFCKGLLDTVSDDKEPTIGVICMYSEQKRFLKRKFAAQNWRDDFRETVKIDTVDSYQGKENRIIILSLTRSDAERSPGFLRSDNRVNVAMSRAMERLVIVGDMRVWSGKNSHYGLGKVAAYIRDRQGEGSFNILPASKQKGGK</sequence>
<evidence type="ECO:0000259" key="2">
    <source>
        <dbReference type="PROSITE" id="PS50011"/>
    </source>
</evidence>
<evidence type="ECO:0000313" key="4">
    <source>
        <dbReference type="Proteomes" id="UP001596506"/>
    </source>
</evidence>
<dbReference type="CDD" id="cd17934">
    <property type="entry name" value="DEXXQc_Upf1-like"/>
    <property type="match status" value="1"/>
</dbReference>